<evidence type="ECO:0000313" key="2">
    <source>
        <dbReference type="EMBL" id="JAD28841.1"/>
    </source>
</evidence>
<dbReference type="AlphaFoldDB" id="A0A0A8YQZ6"/>
<name>A0A0A8YQZ6_ARUDO</name>
<feature type="compositionally biased region" description="Basic and acidic residues" evidence="1">
    <location>
        <begin position="75"/>
        <end position="85"/>
    </location>
</feature>
<sequence>MRRPPHRCAPRCANGGPGTRRARTSPEQLARLHQPARSAAPVSALTWRRESNGTRWRSRHRGGVLEIRISHCTADGRRGARDARPPRSHLQVRRVGHSGSARETEQPRVAERSFTSRREAPP</sequence>
<organism evidence="2">
    <name type="scientific">Arundo donax</name>
    <name type="common">Giant reed</name>
    <name type="synonym">Donax arundinaceus</name>
    <dbReference type="NCBI Taxonomy" id="35708"/>
    <lineage>
        <taxon>Eukaryota</taxon>
        <taxon>Viridiplantae</taxon>
        <taxon>Streptophyta</taxon>
        <taxon>Embryophyta</taxon>
        <taxon>Tracheophyta</taxon>
        <taxon>Spermatophyta</taxon>
        <taxon>Magnoliopsida</taxon>
        <taxon>Liliopsida</taxon>
        <taxon>Poales</taxon>
        <taxon>Poaceae</taxon>
        <taxon>PACMAD clade</taxon>
        <taxon>Arundinoideae</taxon>
        <taxon>Arundineae</taxon>
        <taxon>Arundo</taxon>
    </lineage>
</organism>
<feature type="region of interest" description="Disordered" evidence="1">
    <location>
        <begin position="75"/>
        <end position="122"/>
    </location>
</feature>
<feature type="compositionally biased region" description="Basic residues" evidence="1">
    <location>
        <begin position="86"/>
        <end position="96"/>
    </location>
</feature>
<proteinExistence type="predicted"/>
<accession>A0A0A8YQZ6</accession>
<reference evidence="2" key="2">
    <citation type="journal article" date="2015" name="Data Brief">
        <title>Shoot transcriptome of the giant reed, Arundo donax.</title>
        <authorList>
            <person name="Barrero R.A."/>
            <person name="Guerrero F.D."/>
            <person name="Moolhuijzen P."/>
            <person name="Goolsby J.A."/>
            <person name="Tidwell J."/>
            <person name="Bellgard S.E."/>
            <person name="Bellgard M.I."/>
        </authorList>
    </citation>
    <scope>NUCLEOTIDE SEQUENCE</scope>
    <source>
        <tissue evidence="2">Shoot tissue taken approximately 20 cm above the soil surface</tissue>
    </source>
</reference>
<feature type="region of interest" description="Disordered" evidence="1">
    <location>
        <begin position="1"/>
        <end position="44"/>
    </location>
</feature>
<protein>
    <submittedName>
        <fullName evidence="2">Uncharacterized protein</fullName>
    </submittedName>
</protein>
<reference evidence="2" key="1">
    <citation type="submission" date="2014-09" db="EMBL/GenBank/DDBJ databases">
        <authorList>
            <person name="Magalhaes I.L.F."/>
            <person name="Oliveira U."/>
            <person name="Santos F.R."/>
            <person name="Vidigal T.H.D.A."/>
            <person name="Brescovit A.D."/>
            <person name="Santos A.J."/>
        </authorList>
    </citation>
    <scope>NUCLEOTIDE SEQUENCE</scope>
    <source>
        <tissue evidence="2">Shoot tissue taken approximately 20 cm above the soil surface</tissue>
    </source>
</reference>
<dbReference type="EMBL" id="GBRH01269054">
    <property type="protein sequence ID" value="JAD28841.1"/>
    <property type="molecule type" value="Transcribed_RNA"/>
</dbReference>
<evidence type="ECO:0000256" key="1">
    <source>
        <dbReference type="SAM" id="MobiDB-lite"/>
    </source>
</evidence>
<feature type="compositionally biased region" description="Basic and acidic residues" evidence="1">
    <location>
        <begin position="100"/>
        <end position="122"/>
    </location>
</feature>